<feature type="compositionally biased region" description="Polar residues" evidence="1">
    <location>
        <begin position="68"/>
        <end position="95"/>
    </location>
</feature>
<sequence>MVEMAEGKRGHPPRQTLRATWRGTTRGKILFDCEDGAVLEVLLQPSCYHALWSTMLDYPGDAHLDATAQAQRSSEIPGQSQCPPVRSLNSTSGDV</sequence>
<protein>
    <submittedName>
        <fullName evidence="2">Uncharacterized protein</fullName>
    </submittedName>
</protein>
<dbReference type="Proteomes" id="UP000027725">
    <property type="component" value="Unassembled WGS sequence"/>
</dbReference>
<comment type="caution">
    <text evidence="2">The sequence shown here is derived from an EMBL/GenBank/DDBJ whole genome shotgun (WGS) entry which is preliminary data.</text>
</comment>
<evidence type="ECO:0000313" key="3">
    <source>
        <dbReference type="Proteomes" id="UP000027725"/>
    </source>
</evidence>
<gene>
    <name evidence="2" type="ORF">DL1_03190</name>
</gene>
<dbReference type="EMBL" id="JHEH01000012">
    <property type="protein sequence ID" value="KEP69648.1"/>
    <property type="molecule type" value="Genomic_DNA"/>
</dbReference>
<keyword evidence="3" id="KW-1185">Reference proteome</keyword>
<reference evidence="2 3" key="1">
    <citation type="submission" date="2014-03" db="EMBL/GenBank/DDBJ databases">
        <title>The draft genome sequence of Thioclava dalianensis DLFJ1-1.</title>
        <authorList>
            <person name="Lai Q."/>
            <person name="Shao Z."/>
        </authorList>
    </citation>
    <scope>NUCLEOTIDE SEQUENCE [LARGE SCALE GENOMIC DNA]</scope>
    <source>
        <strain evidence="2 3">DLFJ1-1</strain>
    </source>
</reference>
<evidence type="ECO:0000313" key="2">
    <source>
        <dbReference type="EMBL" id="KEP69648.1"/>
    </source>
</evidence>
<feature type="region of interest" description="Disordered" evidence="1">
    <location>
        <begin position="66"/>
        <end position="95"/>
    </location>
</feature>
<organism evidence="2 3">
    <name type="scientific">Thioclava dalianensis</name>
    <dbReference type="NCBI Taxonomy" id="1185766"/>
    <lineage>
        <taxon>Bacteria</taxon>
        <taxon>Pseudomonadati</taxon>
        <taxon>Pseudomonadota</taxon>
        <taxon>Alphaproteobacteria</taxon>
        <taxon>Rhodobacterales</taxon>
        <taxon>Paracoccaceae</taxon>
        <taxon>Thioclava</taxon>
    </lineage>
</organism>
<evidence type="ECO:0000256" key="1">
    <source>
        <dbReference type="SAM" id="MobiDB-lite"/>
    </source>
</evidence>
<accession>A0A074TKX7</accession>
<dbReference type="AlphaFoldDB" id="A0A074TKX7"/>
<name>A0A074TKX7_9RHOB</name>
<proteinExistence type="predicted"/>